<accession>A0A067SG64</accession>
<protein>
    <submittedName>
        <fullName evidence="1">Uncharacterized protein</fullName>
    </submittedName>
</protein>
<sequence length="213" mass="22770">MPKIPQLKNVDRATLRWSALKTRSDHPAHTNIVRYTCWVSSMPPPTANINARVPALQALQAHPHLGNSQPVLQPAMPSLVPLQSPAAPVHATNPYRVISPPYAAVASLGVGAPSRTVPKPSNANKGNLQSILGLAAEDFLTIQALIHSFAKALLDVSSTLKGQKGEKLKELCKQKIPQEFFDQSKEPDIDSVVPTACEAVGTFTKLGSAAQPI</sequence>
<keyword evidence="2" id="KW-1185">Reference proteome</keyword>
<reference evidence="2" key="1">
    <citation type="journal article" date="2014" name="Proc. Natl. Acad. Sci. U.S.A.">
        <title>Extensive sampling of basidiomycete genomes demonstrates inadequacy of the white-rot/brown-rot paradigm for wood decay fungi.</title>
        <authorList>
            <person name="Riley R."/>
            <person name="Salamov A.A."/>
            <person name="Brown D.W."/>
            <person name="Nagy L.G."/>
            <person name="Floudas D."/>
            <person name="Held B.W."/>
            <person name="Levasseur A."/>
            <person name="Lombard V."/>
            <person name="Morin E."/>
            <person name="Otillar R."/>
            <person name="Lindquist E.A."/>
            <person name="Sun H."/>
            <person name="LaButti K.M."/>
            <person name="Schmutz J."/>
            <person name="Jabbour D."/>
            <person name="Luo H."/>
            <person name="Baker S.E."/>
            <person name="Pisabarro A.G."/>
            <person name="Walton J.D."/>
            <person name="Blanchette R.A."/>
            <person name="Henrissat B."/>
            <person name="Martin F."/>
            <person name="Cullen D."/>
            <person name="Hibbett D.S."/>
            <person name="Grigoriev I.V."/>
        </authorList>
    </citation>
    <scope>NUCLEOTIDE SEQUENCE [LARGE SCALE GENOMIC DNA]</scope>
    <source>
        <strain evidence="2">CBS 339.88</strain>
    </source>
</reference>
<evidence type="ECO:0000313" key="1">
    <source>
        <dbReference type="EMBL" id="KDR68967.1"/>
    </source>
</evidence>
<gene>
    <name evidence="1" type="ORF">GALMADRAFT_215525</name>
</gene>
<dbReference type="AlphaFoldDB" id="A0A067SG64"/>
<proteinExistence type="predicted"/>
<name>A0A067SG64_GALM3</name>
<dbReference type="Proteomes" id="UP000027222">
    <property type="component" value="Unassembled WGS sequence"/>
</dbReference>
<dbReference type="EMBL" id="KL142405">
    <property type="protein sequence ID" value="KDR68967.1"/>
    <property type="molecule type" value="Genomic_DNA"/>
</dbReference>
<organism evidence="1 2">
    <name type="scientific">Galerina marginata (strain CBS 339.88)</name>
    <dbReference type="NCBI Taxonomy" id="685588"/>
    <lineage>
        <taxon>Eukaryota</taxon>
        <taxon>Fungi</taxon>
        <taxon>Dikarya</taxon>
        <taxon>Basidiomycota</taxon>
        <taxon>Agaricomycotina</taxon>
        <taxon>Agaricomycetes</taxon>
        <taxon>Agaricomycetidae</taxon>
        <taxon>Agaricales</taxon>
        <taxon>Agaricineae</taxon>
        <taxon>Strophariaceae</taxon>
        <taxon>Galerina</taxon>
    </lineage>
</organism>
<dbReference type="HOGENOM" id="CLU_1294491_0_0_1"/>
<evidence type="ECO:0000313" key="2">
    <source>
        <dbReference type="Proteomes" id="UP000027222"/>
    </source>
</evidence>